<dbReference type="SUPFAM" id="SSF52540">
    <property type="entry name" value="P-loop containing nucleoside triphosphate hydrolases"/>
    <property type="match status" value="1"/>
</dbReference>
<dbReference type="InterPro" id="IPR011989">
    <property type="entry name" value="ARM-like"/>
</dbReference>
<dbReference type="InterPro" id="IPR003959">
    <property type="entry name" value="ATPase_AAA_core"/>
</dbReference>
<proteinExistence type="inferred from homology"/>
<dbReference type="RefSeq" id="WP_212589485.1">
    <property type="nucleotide sequence ID" value="NZ_JAERKB010000013.1"/>
</dbReference>
<dbReference type="Proteomes" id="UP000680634">
    <property type="component" value="Unassembled WGS sequence"/>
</dbReference>
<dbReference type="PANTHER" id="PTHR42960:SF1">
    <property type="entry name" value="YCF46 PROTEIN"/>
    <property type="match status" value="1"/>
</dbReference>
<evidence type="ECO:0000256" key="1">
    <source>
        <dbReference type="ARBA" id="ARBA00022741"/>
    </source>
</evidence>
<dbReference type="SMART" id="SM00382">
    <property type="entry name" value="AAA"/>
    <property type="match status" value="1"/>
</dbReference>
<organism evidence="6 7">
    <name type="scientific">Nissabacter archeti</name>
    <dbReference type="NCBI Taxonomy" id="1917880"/>
    <lineage>
        <taxon>Bacteria</taxon>
        <taxon>Pseudomonadati</taxon>
        <taxon>Pseudomonadota</taxon>
        <taxon>Gammaproteobacteria</taxon>
        <taxon>Enterobacterales</taxon>
        <taxon>Yersiniaceae</taxon>
        <taxon>Nissabacter</taxon>
    </lineage>
</organism>
<sequence>MDIEMMSRLHTWILAGHGGFYLQSAEDERVDSLIAALAKETGMRICEWNLAWGWVNAQNKTPLSLAAEQTPQLALHLAELLHDDLENTLIVIKNAHAALEGNALVAARLQQLLLRIQRHHQRECAVICVDERAAIPALVESQMTLVTLPLPQRTDIEQQILCFANVRGISLKNELLQQLSALLSGLTSREIEQTLSVALVNHQALNDDALETLLSEKEQIIAKSGVLEMIKVRETFQDIGGLENLKAWLERKAAILKRLGDAQQLGLPAPKGVLVAGMPGCGKSLTAKAVASLFHLPLLRLDIGSLLGKYVGESEHNMRRALAMAETISPCVLWVDELEKAFVGIGGQGGSEVTARLLGYFLTWMQEKRGAVFVVATANNIEVLPPELLRKGRFDEVFYVGFPHIAERRAILSLQLKTHWHTFSEAQQQMLARRCRDFSGADIQNAVHEAREQAFLSNTELNFDTVLHAIDNTVPLRETLRDSVSKYEVLFEKMKLKPASCQEGLSLAQMIALVNHVNPHDRLRVASHEECTVDLLTQLAQDSNQDVRRAVLNNPNCDEKILSAYLVDAQNKTKHDESLLELAICHPNAPENLQYDLAKAGQLSDKIILRLLSLSHCPARMLAYFAQRQEVKLLVPLLAHPNLSEEDRELHINSKNPQLRAALAGNPTLSLPHQQKLVNDRDVSVRCALAGNRHLSEQIIVQLAMDREHSVLGTLAFTHQVQGNHANTPDIETLVERLHSGNENDLRSLAEIPLPTELQYQFISKVHDEDILAIFARNTDLNPPIQQRLASEGSEIVRQSLAGNLTLVSDVQNYLFKTSQSETKKELAKNPSLSLMVQHYMMRADTDIRCALATNTALDPKLQESLITKGNYAEITALASNPALSAQLQHHIFDKSSRFSNHHVELAKNPNVTRAIIDQLLAKEDKMVNAQLAMNPNIGVELLLTFAQSQDQQTQLGVAGNIAATEEVQAALMHGAEHVLQRLAAHPHLAPAQQWVLAGKGHYEVVIELLQNSAVTERCRELCLEILRTSVQHQGKLIKNIESLTAEVSSLTEEKKFTAGFAARFVGSRSEKDRYVKLSGAQHRLGVLTAIQHSIRSL</sequence>
<dbReference type="PANTHER" id="PTHR42960">
    <property type="entry name" value="YCF46 PROTEIN"/>
    <property type="match status" value="1"/>
</dbReference>
<comment type="similarity">
    <text evidence="3">Belongs to the AAA ATPase family. Highly divergent.</text>
</comment>
<accession>A0ABS5JLF2</accession>
<evidence type="ECO:0000256" key="3">
    <source>
        <dbReference type="ARBA" id="ARBA00038088"/>
    </source>
</evidence>
<protein>
    <recommendedName>
        <fullName evidence="4">Uncharacterized AAA domain-containing protein ycf46</fullName>
    </recommendedName>
</protein>
<dbReference type="InterPro" id="IPR052381">
    <property type="entry name" value="AAA_domain_protein"/>
</dbReference>
<dbReference type="Gene3D" id="1.10.8.60">
    <property type="match status" value="1"/>
</dbReference>
<dbReference type="SUPFAM" id="SSF48371">
    <property type="entry name" value="ARM repeat"/>
    <property type="match status" value="1"/>
</dbReference>
<dbReference type="EMBL" id="JAERKB010000013">
    <property type="protein sequence ID" value="MBS0970762.1"/>
    <property type="molecule type" value="Genomic_DNA"/>
</dbReference>
<name>A0ABS5JLF2_9GAMM</name>
<evidence type="ECO:0000313" key="6">
    <source>
        <dbReference type="EMBL" id="MBS0970762.1"/>
    </source>
</evidence>
<dbReference type="Gene3D" id="1.25.10.10">
    <property type="entry name" value="Leucine-rich Repeat Variant"/>
    <property type="match status" value="2"/>
</dbReference>
<gene>
    <name evidence="6" type="ORF">JK232_17870</name>
</gene>
<reference evidence="7" key="1">
    <citation type="submission" date="2023-07" db="EMBL/GenBank/DDBJ databases">
        <title>Genome-inferred correspondence between phylogeny and metabolic traits in the wild Drosophila gut microbiome.</title>
        <authorList>
            <person name="Bueno E."/>
            <person name="Blow F."/>
            <person name="Douglas A.E."/>
        </authorList>
    </citation>
    <scope>NUCLEOTIDE SEQUENCE [LARGE SCALE GENOMIC DNA]</scope>
    <source>
        <strain evidence="7">JGM97</strain>
    </source>
</reference>
<dbReference type="Gene3D" id="3.40.50.300">
    <property type="entry name" value="P-loop containing nucleotide triphosphate hydrolases"/>
    <property type="match status" value="1"/>
</dbReference>
<evidence type="ECO:0000256" key="2">
    <source>
        <dbReference type="ARBA" id="ARBA00022840"/>
    </source>
</evidence>
<keyword evidence="2" id="KW-0067">ATP-binding</keyword>
<feature type="domain" description="AAA+ ATPase" evidence="5">
    <location>
        <begin position="269"/>
        <end position="404"/>
    </location>
</feature>
<dbReference type="InterPro" id="IPR027417">
    <property type="entry name" value="P-loop_NTPase"/>
</dbReference>
<evidence type="ECO:0000313" key="7">
    <source>
        <dbReference type="Proteomes" id="UP000680634"/>
    </source>
</evidence>
<keyword evidence="7" id="KW-1185">Reference proteome</keyword>
<keyword evidence="1" id="KW-0547">Nucleotide-binding</keyword>
<dbReference type="Pfam" id="PF00004">
    <property type="entry name" value="AAA"/>
    <property type="match status" value="1"/>
</dbReference>
<evidence type="ECO:0000256" key="4">
    <source>
        <dbReference type="ARBA" id="ARBA00040480"/>
    </source>
</evidence>
<comment type="caution">
    <text evidence="6">The sequence shown here is derived from an EMBL/GenBank/DDBJ whole genome shotgun (WGS) entry which is preliminary data.</text>
</comment>
<evidence type="ECO:0000259" key="5">
    <source>
        <dbReference type="SMART" id="SM00382"/>
    </source>
</evidence>
<dbReference type="InterPro" id="IPR003593">
    <property type="entry name" value="AAA+_ATPase"/>
</dbReference>
<dbReference type="InterPro" id="IPR016024">
    <property type="entry name" value="ARM-type_fold"/>
</dbReference>